<organism evidence="1 2">
    <name type="scientific">Brevirhabdus pacifica</name>
    <dbReference type="NCBI Taxonomy" id="1267768"/>
    <lineage>
        <taxon>Bacteria</taxon>
        <taxon>Pseudomonadati</taxon>
        <taxon>Pseudomonadota</taxon>
        <taxon>Alphaproteobacteria</taxon>
        <taxon>Rhodobacterales</taxon>
        <taxon>Paracoccaceae</taxon>
        <taxon>Brevirhabdus</taxon>
    </lineage>
</organism>
<accession>A0A1U7DLU2</accession>
<dbReference type="OrthoDB" id="9815010at2"/>
<gene>
    <name evidence="1" type="ORF">BV394_03550</name>
</gene>
<dbReference type="InterPro" id="IPR019734">
    <property type="entry name" value="TPR_rpt"/>
</dbReference>
<evidence type="ECO:0000313" key="2">
    <source>
        <dbReference type="Proteomes" id="UP000187266"/>
    </source>
</evidence>
<evidence type="ECO:0000313" key="1">
    <source>
        <dbReference type="EMBL" id="APX90941.1"/>
    </source>
</evidence>
<dbReference type="STRING" id="1267768.BV394_03550"/>
<dbReference type="EMBL" id="CP019124">
    <property type="protein sequence ID" value="APX90941.1"/>
    <property type="molecule type" value="Genomic_DNA"/>
</dbReference>
<dbReference type="SUPFAM" id="SSF48452">
    <property type="entry name" value="TPR-like"/>
    <property type="match status" value="1"/>
</dbReference>
<reference evidence="1 2" key="1">
    <citation type="submission" date="2017-01" db="EMBL/GenBank/DDBJ databases">
        <title>Genomic analysis of Xuhuaishuia manganoxidans DY6-4.</title>
        <authorList>
            <person name="Wang X."/>
        </authorList>
    </citation>
    <scope>NUCLEOTIDE SEQUENCE [LARGE SCALE GENOMIC DNA]</scope>
    <source>
        <strain evidence="1 2">DY6-4</strain>
    </source>
</reference>
<proteinExistence type="predicted"/>
<dbReference type="SMART" id="SM00028">
    <property type="entry name" value="TPR"/>
    <property type="match status" value="2"/>
</dbReference>
<dbReference type="AlphaFoldDB" id="A0A1U7DLU2"/>
<protein>
    <submittedName>
        <fullName evidence="1">Uncharacterized protein</fullName>
    </submittedName>
</protein>
<dbReference type="Proteomes" id="UP000187266">
    <property type="component" value="Chromosome"/>
</dbReference>
<dbReference type="Gene3D" id="1.25.40.10">
    <property type="entry name" value="Tetratricopeptide repeat domain"/>
    <property type="match status" value="1"/>
</dbReference>
<sequence length="152" mass="16805">MLADIRGATNEMEARRLTNGLWEIWASAPDARAQRLLDEGMERRAMADLDAATSAFDRLVAYCPDYAEGYNQRAFVAFIRGDYATALEDLERAVARAPLHVAARSGMALSLMGLGRILAARGVMREALDLHPWLPERHLLPVEGSANPEIEL</sequence>
<name>A0A1U7DLU2_9RHOB</name>
<dbReference type="InterPro" id="IPR011990">
    <property type="entry name" value="TPR-like_helical_dom_sf"/>
</dbReference>
<dbReference type="Pfam" id="PF14559">
    <property type="entry name" value="TPR_19"/>
    <property type="match status" value="1"/>
</dbReference>
<keyword evidence="2" id="KW-1185">Reference proteome</keyword>